<keyword evidence="2" id="KW-0479">Metal-binding</keyword>
<sequence length="134" mass="15034">DQPDRLTMHQEYRLGRAWLRQYRAASPVIYDPIMQNYLETLVNKLAVEAELYERRLNLIAINAKTINAFAVPGGVIGVHSALLLKAKDEDMVASVLAHELAHLSQRHYARRKDNAEGQQLSLLTAMLTGLVLSA</sequence>
<keyword evidence="5 6" id="KW-0482">Metalloprotease</keyword>
<dbReference type="PANTHER" id="PTHR22726:SF1">
    <property type="entry name" value="METALLOENDOPEPTIDASE OMA1, MITOCHONDRIAL"/>
    <property type="match status" value="1"/>
</dbReference>
<keyword evidence="3 6" id="KW-0378">Hydrolase</keyword>
<dbReference type="GO" id="GO:0004222">
    <property type="term" value="F:metalloendopeptidase activity"/>
    <property type="evidence" value="ECO:0007669"/>
    <property type="project" value="InterPro"/>
</dbReference>
<keyword evidence="4 6" id="KW-0862">Zinc</keyword>
<evidence type="ECO:0000313" key="8">
    <source>
        <dbReference type="EMBL" id="OPX53851.1"/>
    </source>
</evidence>
<evidence type="ECO:0000256" key="2">
    <source>
        <dbReference type="ARBA" id="ARBA00022723"/>
    </source>
</evidence>
<comment type="caution">
    <text evidence="8">The sequence shown here is derived from an EMBL/GenBank/DDBJ whole genome shotgun (WGS) entry which is preliminary data.</text>
</comment>
<keyword evidence="1 6" id="KW-0645">Protease</keyword>
<dbReference type="Gene3D" id="3.30.2010.10">
    <property type="entry name" value="Metalloproteases ('zincins'), catalytic domain"/>
    <property type="match status" value="1"/>
</dbReference>
<feature type="non-terminal residue" evidence="8">
    <location>
        <position position="134"/>
    </location>
</feature>
<gene>
    <name evidence="8" type="ORF">BTE48_17300</name>
</gene>
<comment type="similarity">
    <text evidence="6">Belongs to the peptidase M48 family.</text>
</comment>
<evidence type="ECO:0000259" key="7">
    <source>
        <dbReference type="Pfam" id="PF01435"/>
    </source>
</evidence>
<dbReference type="CDD" id="cd07324">
    <property type="entry name" value="M48C_Oma1-like"/>
    <property type="match status" value="1"/>
</dbReference>
<name>A0A1V4SZS9_9GAMM</name>
<dbReference type="GO" id="GO:0016020">
    <property type="term" value="C:membrane"/>
    <property type="evidence" value="ECO:0007669"/>
    <property type="project" value="TreeGrafter"/>
</dbReference>
<dbReference type="EMBL" id="MTSM01000336">
    <property type="protein sequence ID" value="OPX53851.1"/>
    <property type="molecule type" value="Genomic_DNA"/>
</dbReference>
<proteinExistence type="inferred from homology"/>
<evidence type="ECO:0000256" key="3">
    <source>
        <dbReference type="ARBA" id="ARBA00022801"/>
    </source>
</evidence>
<dbReference type="GO" id="GO:0051603">
    <property type="term" value="P:proteolysis involved in protein catabolic process"/>
    <property type="evidence" value="ECO:0007669"/>
    <property type="project" value="TreeGrafter"/>
</dbReference>
<dbReference type="AlphaFoldDB" id="A0A1V4SZS9"/>
<protein>
    <submittedName>
        <fullName evidence="8">Peptidase M48</fullName>
    </submittedName>
</protein>
<dbReference type="Pfam" id="PF01435">
    <property type="entry name" value="Peptidase_M48"/>
    <property type="match status" value="1"/>
</dbReference>
<comment type="cofactor">
    <cofactor evidence="6">
        <name>Zn(2+)</name>
        <dbReference type="ChEBI" id="CHEBI:29105"/>
    </cofactor>
    <text evidence="6">Binds 1 zinc ion per subunit.</text>
</comment>
<evidence type="ECO:0000256" key="6">
    <source>
        <dbReference type="RuleBase" id="RU003983"/>
    </source>
</evidence>
<reference evidence="8 9" key="1">
    <citation type="submission" date="2017-01" db="EMBL/GenBank/DDBJ databases">
        <title>Genome Sequencing of a Marine Spirillum, Oceanospirillum multiglobuliferum ATCC 33336, from Japan.</title>
        <authorList>
            <person name="Carney J.G."/>
            <person name="Trachtenberg A.M."/>
            <person name="Rheaume B.A."/>
            <person name="Linnane J.D."/>
            <person name="Pitts N.L."/>
            <person name="Mykles D.L."/>
            <person name="Maclea K.S."/>
        </authorList>
    </citation>
    <scope>NUCLEOTIDE SEQUENCE [LARGE SCALE GENOMIC DNA]</scope>
    <source>
        <strain evidence="8 9">ATCC 33336</strain>
    </source>
</reference>
<evidence type="ECO:0000256" key="5">
    <source>
        <dbReference type="ARBA" id="ARBA00023049"/>
    </source>
</evidence>
<dbReference type="InterPro" id="IPR051156">
    <property type="entry name" value="Mito/Outer_Membr_Metalloprot"/>
</dbReference>
<organism evidence="8 9">
    <name type="scientific">Oceanospirillum multiglobuliferum</name>
    <dbReference type="NCBI Taxonomy" id="64969"/>
    <lineage>
        <taxon>Bacteria</taxon>
        <taxon>Pseudomonadati</taxon>
        <taxon>Pseudomonadota</taxon>
        <taxon>Gammaproteobacteria</taxon>
        <taxon>Oceanospirillales</taxon>
        <taxon>Oceanospirillaceae</taxon>
        <taxon>Oceanospirillum</taxon>
    </lineage>
</organism>
<feature type="non-terminal residue" evidence="8">
    <location>
        <position position="1"/>
    </location>
</feature>
<accession>A0A1V4SZS9</accession>
<dbReference type="GO" id="GO:0046872">
    <property type="term" value="F:metal ion binding"/>
    <property type="evidence" value="ECO:0007669"/>
    <property type="project" value="UniProtKB-KW"/>
</dbReference>
<dbReference type="InterPro" id="IPR001915">
    <property type="entry name" value="Peptidase_M48"/>
</dbReference>
<evidence type="ECO:0000256" key="4">
    <source>
        <dbReference type="ARBA" id="ARBA00022833"/>
    </source>
</evidence>
<evidence type="ECO:0000313" key="9">
    <source>
        <dbReference type="Proteomes" id="UP000191418"/>
    </source>
</evidence>
<dbReference type="Proteomes" id="UP000191418">
    <property type="component" value="Unassembled WGS sequence"/>
</dbReference>
<dbReference type="RefSeq" id="WP_169917440.1">
    <property type="nucleotide sequence ID" value="NZ_MTSM01000336.1"/>
</dbReference>
<evidence type="ECO:0000256" key="1">
    <source>
        <dbReference type="ARBA" id="ARBA00022670"/>
    </source>
</evidence>
<feature type="domain" description="Peptidase M48" evidence="7">
    <location>
        <begin position="34"/>
        <end position="130"/>
    </location>
</feature>
<keyword evidence="9" id="KW-1185">Reference proteome</keyword>
<dbReference type="PANTHER" id="PTHR22726">
    <property type="entry name" value="METALLOENDOPEPTIDASE OMA1"/>
    <property type="match status" value="1"/>
</dbReference>